<feature type="domain" description="PRC-barrel" evidence="1">
    <location>
        <begin position="5"/>
        <end position="79"/>
    </location>
</feature>
<name>A0ABW8T5Y5_9CLOT</name>
<protein>
    <submittedName>
        <fullName evidence="2">YlmC/YmxH family sporulation protein</fullName>
    </submittedName>
</protein>
<dbReference type="Proteomes" id="UP001623591">
    <property type="component" value="Unassembled WGS sequence"/>
</dbReference>
<reference evidence="2 3" key="1">
    <citation type="submission" date="2024-11" db="EMBL/GenBank/DDBJ databases">
        <authorList>
            <person name="Heng Y.C."/>
            <person name="Lim A.C.H."/>
            <person name="Lee J.K.Y."/>
            <person name="Kittelmann S."/>
        </authorList>
    </citation>
    <scope>NUCLEOTIDE SEQUENCE [LARGE SCALE GENOMIC DNA]</scope>
    <source>
        <strain evidence="2 3">WILCCON 0185</strain>
    </source>
</reference>
<dbReference type="InterPro" id="IPR014238">
    <property type="entry name" value="Spore_YlmC/YmxH"/>
</dbReference>
<dbReference type="PANTHER" id="PTHR40061">
    <property type="entry name" value="SPORULATION PROTEIN YLMC-RELATED"/>
    <property type="match status" value="1"/>
</dbReference>
<dbReference type="Gene3D" id="2.30.30.240">
    <property type="entry name" value="PRC-barrel domain"/>
    <property type="match status" value="1"/>
</dbReference>
<dbReference type="InterPro" id="IPR011033">
    <property type="entry name" value="PRC_barrel-like_sf"/>
</dbReference>
<dbReference type="SUPFAM" id="SSF50346">
    <property type="entry name" value="PRC-barrel domain"/>
    <property type="match status" value="1"/>
</dbReference>
<dbReference type="Pfam" id="PF05239">
    <property type="entry name" value="PRC"/>
    <property type="match status" value="1"/>
</dbReference>
<evidence type="ECO:0000313" key="2">
    <source>
        <dbReference type="EMBL" id="MFL0247070.1"/>
    </source>
</evidence>
<dbReference type="EMBL" id="JBJHZZ010000004">
    <property type="protein sequence ID" value="MFL0247070.1"/>
    <property type="molecule type" value="Genomic_DNA"/>
</dbReference>
<dbReference type="RefSeq" id="WP_406769521.1">
    <property type="nucleotide sequence ID" value="NZ_JBJHZZ010000004.1"/>
</dbReference>
<accession>A0ABW8T5Y5</accession>
<keyword evidence="3" id="KW-1185">Reference proteome</keyword>
<organism evidence="2 3">
    <name type="scientific">Candidatus Clostridium stratigraminis</name>
    <dbReference type="NCBI Taxonomy" id="3381661"/>
    <lineage>
        <taxon>Bacteria</taxon>
        <taxon>Bacillati</taxon>
        <taxon>Bacillota</taxon>
        <taxon>Clostridia</taxon>
        <taxon>Eubacteriales</taxon>
        <taxon>Clostridiaceae</taxon>
        <taxon>Clostridium</taxon>
    </lineage>
</organism>
<sequence>MEVSMYSIVNLRNMEVIEITSGAKLGFIKDLKVDCSEFKILSLLLPNQKISWFSKNDLIEIPWEKVLKVGVDVILVEASDIVINNKE</sequence>
<proteinExistence type="predicted"/>
<dbReference type="InterPro" id="IPR027275">
    <property type="entry name" value="PRC-brl_dom"/>
</dbReference>
<gene>
    <name evidence="2" type="ORF">ACJDUG_08805</name>
</gene>
<evidence type="ECO:0000313" key="3">
    <source>
        <dbReference type="Proteomes" id="UP001623591"/>
    </source>
</evidence>
<comment type="caution">
    <text evidence="2">The sequence shown here is derived from an EMBL/GenBank/DDBJ whole genome shotgun (WGS) entry which is preliminary data.</text>
</comment>
<dbReference type="NCBIfam" id="TIGR02888">
    <property type="entry name" value="spore_YlmC_YmxH"/>
    <property type="match status" value="1"/>
</dbReference>
<evidence type="ECO:0000259" key="1">
    <source>
        <dbReference type="Pfam" id="PF05239"/>
    </source>
</evidence>
<dbReference type="PANTHER" id="PTHR40061:SF1">
    <property type="entry name" value="SPORULATION PROTEIN YLMC-RELATED"/>
    <property type="match status" value="1"/>
</dbReference>